<dbReference type="EC" id="3.5.1.89" evidence="2"/>
<name>A0A3N4J3J5_9PEZI</name>
<dbReference type="Pfam" id="PF02585">
    <property type="entry name" value="PIG-L"/>
    <property type="match status" value="1"/>
</dbReference>
<evidence type="ECO:0000313" key="4">
    <source>
        <dbReference type="EMBL" id="RPA92735.1"/>
    </source>
</evidence>
<dbReference type="GO" id="GO:0000225">
    <property type="term" value="F:N-acetylglucosaminylphosphatidylinositol deacetylase activity"/>
    <property type="evidence" value="ECO:0007669"/>
    <property type="project" value="UniProtKB-EC"/>
</dbReference>
<dbReference type="Proteomes" id="UP000276215">
    <property type="component" value="Unassembled WGS sequence"/>
</dbReference>
<organism evidence="4 5">
    <name type="scientific">Choiromyces venosus 120613-1</name>
    <dbReference type="NCBI Taxonomy" id="1336337"/>
    <lineage>
        <taxon>Eukaryota</taxon>
        <taxon>Fungi</taxon>
        <taxon>Dikarya</taxon>
        <taxon>Ascomycota</taxon>
        <taxon>Pezizomycotina</taxon>
        <taxon>Pezizomycetes</taxon>
        <taxon>Pezizales</taxon>
        <taxon>Tuberaceae</taxon>
        <taxon>Choiromyces</taxon>
    </lineage>
</organism>
<accession>A0A3N4J3J5</accession>
<comment type="similarity">
    <text evidence="1">Belongs to the PIGL family.</text>
</comment>
<dbReference type="UniPathway" id="UPA00196"/>
<dbReference type="GO" id="GO:0005783">
    <property type="term" value="C:endoplasmic reticulum"/>
    <property type="evidence" value="ECO:0007669"/>
    <property type="project" value="TreeGrafter"/>
</dbReference>
<dbReference type="AlphaFoldDB" id="A0A3N4J3J5"/>
<dbReference type="PANTHER" id="PTHR12993">
    <property type="entry name" value="N-ACETYLGLUCOSAMINYL-PHOSPHATIDYLINOSITOL DE-N-ACETYLASE-RELATED"/>
    <property type="match status" value="1"/>
</dbReference>
<dbReference type="GO" id="GO:0006506">
    <property type="term" value="P:GPI anchor biosynthetic process"/>
    <property type="evidence" value="ECO:0007669"/>
    <property type="project" value="UniProtKB-UniPathway"/>
</dbReference>
<evidence type="ECO:0000256" key="3">
    <source>
        <dbReference type="SAM" id="SignalP"/>
    </source>
</evidence>
<keyword evidence="3" id="KW-0732">Signal</keyword>
<dbReference type="EMBL" id="ML120466">
    <property type="protein sequence ID" value="RPA92735.1"/>
    <property type="molecule type" value="Genomic_DNA"/>
</dbReference>
<gene>
    <name evidence="4" type="ORF">L873DRAFT_1817142</name>
</gene>
<evidence type="ECO:0000313" key="5">
    <source>
        <dbReference type="Proteomes" id="UP000276215"/>
    </source>
</evidence>
<feature type="chain" id="PRO_5018077950" description="N-acetylglucosaminylphosphatidylinositol deacetylase" evidence="3">
    <location>
        <begin position="26"/>
        <end position="254"/>
    </location>
</feature>
<proteinExistence type="inferred from homology"/>
<dbReference type="InterPro" id="IPR024078">
    <property type="entry name" value="LmbE-like_dom_sf"/>
</dbReference>
<dbReference type="Gene3D" id="3.40.50.10320">
    <property type="entry name" value="LmbE-like"/>
    <property type="match status" value="1"/>
</dbReference>
<reference evidence="4 5" key="1">
    <citation type="journal article" date="2018" name="Nat. Ecol. Evol.">
        <title>Pezizomycetes genomes reveal the molecular basis of ectomycorrhizal truffle lifestyle.</title>
        <authorList>
            <person name="Murat C."/>
            <person name="Payen T."/>
            <person name="Noel B."/>
            <person name="Kuo A."/>
            <person name="Morin E."/>
            <person name="Chen J."/>
            <person name="Kohler A."/>
            <person name="Krizsan K."/>
            <person name="Balestrini R."/>
            <person name="Da Silva C."/>
            <person name="Montanini B."/>
            <person name="Hainaut M."/>
            <person name="Levati E."/>
            <person name="Barry K.W."/>
            <person name="Belfiori B."/>
            <person name="Cichocki N."/>
            <person name="Clum A."/>
            <person name="Dockter R.B."/>
            <person name="Fauchery L."/>
            <person name="Guy J."/>
            <person name="Iotti M."/>
            <person name="Le Tacon F."/>
            <person name="Lindquist E.A."/>
            <person name="Lipzen A."/>
            <person name="Malagnac F."/>
            <person name="Mello A."/>
            <person name="Molinier V."/>
            <person name="Miyauchi S."/>
            <person name="Poulain J."/>
            <person name="Riccioni C."/>
            <person name="Rubini A."/>
            <person name="Sitrit Y."/>
            <person name="Splivallo R."/>
            <person name="Traeger S."/>
            <person name="Wang M."/>
            <person name="Zifcakova L."/>
            <person name="Wipf D."/>
            <person name="Zambonelli A."/>
            <person name="Paolocci F."/>
            <person name="Nowrousian M."/>
            <person name="Ottonello S."/>
            <person name="Baldrian P."/>
            <person name="Spatafora J.W."/>
            <person name="Henrissat B."/>
            <person name="Nagy L.G."/>
            <person name="Aury J.M."/>
            <person name="Wincker P."/>
            <person name="Grigoriev I.V."/>
            <person name="Bonfante P."/>
            <person name="Martin F.M."/>
        </authorList>
    </citation>
    <scope>NUCLEOTIDE SEQUENCE [LARGE SCALE GENOMIC DNA]</scope>
    <source>
        <strain evidence="4 5">120613-1</strain>
    </source>
</reference>
<dbReference type="OrthoDB" id="440160at2759"/>
<feature type="signal peptide" evidence="3">
    <location>
        <begin position="1"/>
        <end position="25"/>
    </location>
</feature>
<dbReference type="SUPFAM" id="SSF102588">
    <property type="entry name" value="LmbE-like"/>
    <property type="match status" value="1"/>
</dbReference>
<dbReference type="PANTHER" id="PTHR12993:SF11">
    <property type="entry name" value="N-ACETYLGLUCOSAMINYL-PHOSPHATIDYLINOSITOL DE-N-ACETYLASE"/>
    <property type="match status" value="1"/>
</dbReference>
<dbReference type="STRING" id="1336337.A0A3N4J3J5"/>
<keyword evidence="5" id="KW-1185">Reference proteome</keyword>
<dbReference type="InterPro" id="IPR003737">
    <property type="entry name" value="GlcNAc_PI_deacetylase-related"/>
</dbReference>
<evidence type="ECO:0000256" key="1">
    <source>
        <dbReference type="ARBA" id="ARBA00006066"/>
    </source>
</evidence>
<sequence>MLTILTVSLIPLLLSALWLYTSTTSHPPPPSLQNTTIHLLIAHPDDEAMFFAPTLLALTSPRLNNTLSVLCLSTGNAENLGAIREKELVASCEILGVDRRRVHSFDHPELQDSMQKTWPPSEISEILAEHKPSVIITFDESGVSSHLNHVSLLRGAEEYVSANDAGRTRLFTLTSVPIWRKYAFFLDAFFVRLGGRGGEGEEKGKRVVFVSSWDGYVKARSAMVNAHVSQMRWFRWGWIGLSRYMVVNDLVERG</sequence>
<dbReference type="GO" id="GO:0016020">
    <property type="term" value="C:membrane"/>
    <property type="evidence" value="ECO:0007669"/>
    <property type="project" value="GOC"/>
</dbReference>
<evidence type="ECO:0000256" key="2">
    <source>
        <dbReference type="ARBA" id="ARBA00012176"/>
    </source>
</evidence>
<protein>
    <recommendedName>
        <fullName evidence="2">N-acetylglucosaminylphosphatidylinositol deacetylase</fullName>
        <ecNumber evidence="2">3.5.1.89</ecNumber>
    </recommendedName>
</protein>